<name>A0AA96K3T4_9BACT</name>
<proteinExistence type="predicted"/>
<dbReference type="KEGG" id="nneo:PQG83_03610"/>
<gene>
    <name evidence="2" type="ORF">PQG83_03610</name>
</gene>
<dbReference type="Proteomes" id="UP001302494">
    <property type="component" value="Chromosome"/>
</dbReference>
<dbReference type="AlphaFoldDB" id="A0AA96K3T4"/>
<sequence length="500" mass="56369">MSRHSHLNWLGRGLQEMLVSDLARWPQLEVVSRDALGSVLREQWLQQRGFSSSENLVGLGQLKGVRYLIQGRIYLQQHTLSVDLQIVDVETGVVVSSVNAQGIESDIPGLEQGLVTHLIGVFDPSLDGVSRSMVDKSSEDSKPRWWDSGVDKNGRQVISSGPNSSSMVSHLDAFLSLEKLTYQRREAYRLAETIWEKGFVIEMGQPLYQVWHFSIDPTRFLPVMAIPLSLFFSPHRISNIFDQAQKSGTDSGGDVDSDGFSTTLDEGSGARSLFIEHFQKPRRVFIRALNEKQDVLAIYSDWGWRTEHKFSMRGTQGVSVPMWPKPFVTGLVKFPVDWVERERQHVTFDSVVVPVPDEHVLVVLEPIGEFKAEETQILPLADRENILLQRLETLIKSNWAPAITEGLPIRGYLPGNKRTAVGVVHVQEGKIRDIQFHHWPEDPFFLESLQDLQIQLLGACLECQDSGMVVPHLPDPVKTIRLQLTLVKDISALHLGSRSH</sequence>
<evidence type="ECO:0000256" key="1">
    <source>
        <dbReference type="SAM" id="MobiDB-lite"/>
    </source>
</evidence>
<evidence type="ECO:0000313" key="3">
    <source>
        <dbReference type="Proteomes" id="UP001302494"/>
    </source>
</evidence>
<dbReference type="EMBL" id="CP116968">
    <property type="protein sequence ID" value="WNM62849.1"/>
    <property type="molecule type" value="Genomic_DNA"/>
</dbReference>
<reference evidence="2 3" key="1">
    <citation type="submission" date="2023-01" db="EMBL/GenBank/DDBJ databases">
        <title>Cultivation and genomic characterization of new, ubiquitous marine nitrite-oxidizing bacteria from the Nitrospirales.</title>
        <authorList>
            <person name="Mueller A.J."/>
            <person name="Daebeler A."/>
            <person name="Herbold C.W."/>
            <person name="Kirkegaard R.H."/>
            <person name="Daims H."/>
        </authorList>
    </citation>
    <scope>NUCLEOTIDE SEQUENCE [LARGE SCALE GENOMIC DNA]</scope>
    <source>
        <strain evidence="2 3">DK</strain>
    </source>
</reference>
<keyword evidence="3" id="KW-1185">Reference proteome</keyword>
<accession>A0AA96K3T4</accession>
<protein>
    <submittedName>
        <fullName evidence="2">CsgG/HfaB family protein</fullName>
    </submittedName>
</protein>
<dbReference type="RefSeq" id="WP_312746853.1">
    <property type="nucleotide sequence ID" value="NZ_CP116968.1"/>
</dbReference>
<dbReference type="Pfam" id="PF03783">
    <property type="entry name" value="CsgG"/>
    <property type="match status" value="1"/>
</dbReference>
<evidence type="ECO:0000313" key="2">
    <source>
        <dbReference type="EMBL" id="WNM62849.1"/>
    </source>
</evidence>
<feature type="compositionally biased region" description="Low complexity" evidence="1">
    <location>
        <begin position="247"/>
        <end position="263"/>
    </location>
</feature>
<dbReference type="GO" id="GO:0030288">
    <property type="term" value="C:outer membrane-bounded periplasmic space"/>
    <property type="evidence" value="ECO:0007669"/>
    <property type="project" value="InterPro"/>
</dbReference>
<dbReference type="InterPro" id="IPR005534">
    <property type="entry name" value="Curli_assmbl/transp-comp_CsgG"/>
</dbReference>
<feature type="region of interest" description="Disordered" evidence="1">
    <location>
        <begin position="244"/>
        <end position="265"/>
    </location>
</feature>
<dbReference type="Gene3D" id="3.40.50.10610">
    <property type="entry name" value="ABC-type transport auxiliary lipoprotein component"/>
    <property type="match status" value="1"/>
</dbReference>
<organism evidence="2 3">
    <name type="scientific">Candidatus Nitrospira neomarina</name>
    <dbReference type="NCBI Taxonomy" id="3020899"/>
    <lineage>
        <taxon>Bacteria</taxon>
        <taxon>Pseudomonadati</taxon>
        <taxon>Nitrospirota</taxon>
        <taxon>Nitrospiria</taxon>
        <taxon>Nitrospirales</taxon>
        <taxon>Nitrospiraceae</taxon>
        <taxon>Nitrospira</taxon>
    </lineage>
</organism>